<dbReference type="SMART" id="SM00387">
    <property type="entry name" value="HATPase_c"/>
    <property type="match status" value="1"/>
</dbReference>
<protein>
    <recommendedName>
        <fullName evidence="2">histidine kinase</fullName>
        <ecNumber evidence="2">2.7.13.3</ecNumber>
    </recommendedName>
</protein>
<dbReference type="SMART" id="SM00388">
    <property type="entry name" value="HisKA"/>
    <property type="match status" value="1"/>
</dbReference>
<dbReference type="GO" id="GO:0005886">
    <property type="term" value="C:plasma membrane"/>
    <property type="evidence" value="ECO:0007669"/>
    <property type="project" value="TreeGrafter"/>
</dbReference>
<dbReference type="InterPro" id="IPR035965">
    <property type="entry name" value="PAS-like_dom_sf"/>
</dbReference>
<evidence type="ECO:0000313" key="10">
    <source>
        <dbReference type="Proteomes" id="UP000236752"/>
    </source>
</evidence>
<dbReference type="CDD" id="cd00156">
    <property type="entry name" value="REC"/>
    <property type="match status" value="1"/>
</dbReference>
<comment type="catalytic activity">
    <reaction evidence="1">
        <text>ATP + protein L-histidine = ADP + protein N-phospho-L-histidine.</text>
        <dbReference type="EC" id="2.7.13.3"/>
    </reaction>
</comment>
<dbReference type="CDD" id="cd00082">
    <property type="entry name" value="HisKA"/>
    <property type="match status" value="1"/>
</dbReference>
<dbReference type="Pfam" id="PF02518">
    <property type="entry name" value="HATPase_c"/>
    <property type="match status" value="1"/>
</dbReference>
<evidence type="ECO:0000256" key="6">
    <source>
        <dbReference type="PROSITE-ProRule" id="PRU00169"/>
    </source>
</evidence>
<dbReference type="InterPro" id="IPR001789">
    <property type="entry name" value="Sig_transdc_resp-reg_receiver"/>
</dbReference>
<dbReference type="InterPro" id="IPR005467">
    <property type="entry name" value="His_kinase_dom"/>
</dbReference>
<gene>
    <name evidence="9" type="ORF">SAMN04488045_3457</name>
</gene>
<dbReference type="Pfam" id="PF00512">
    <property type="entry name" value="HisKA"/>
    <property type="match status" value="1"/>
</dbReference>
<feature type="domain" description="Histidine kinase" evidence="7">
    <location>
        <begin position="382"/>
        <end position="594"/>
    </location>
</feature>
<evidence type="ECO:0000259" key="8">
    <source>
        <dbReference type="PROSITE" id="PS50110"/>
    </source>
</evidence>
<evidence type="ECO:0000256" key="4">
    <source>
        <dbReference type="ARBA" id="ARBA00022679"/>
    </source>
</evidence>
<dbReference type="AlphaFoldDB" id="A0A1H6BDQ3"/>
<sequence>MINPDDPLNLQVQKQAKIIEALVRRANRQHEIGSTAYSAFQSAIALQGQIWAKTRDLERTTNELESVRYDRERTRKSLTDALASMEGGFALFTDGKLEVCNDLFRTLLPDLSRQLAPGLEIELYFDALRNSRYLVSTDGRMSTSLTEAQRGPVGAMVLSFVIELTEDRWFQINMQRTSSDNIVILQTEITGIVRQNRSEKENLIDKQALYLQAVFENMSAGICTFSQDGEVMMHNTRFRELLGLPYTLLQKGTGLQQVLDFISVNALVLDSAALNVNLWRERLAHQGRLRRRIRHAGGRVLDLHAHVLPDQGFLVELKDVTLESRATEMLEKRVDERTLELTQANKRLTAQYEAQARVEEELRLAKERAEAAVSSKTRFLAAASHDLLQPINAAKLLISTLKETTKDNPVSGTVDRLQGSFTSIEELLHALLDISRLDSTDTALTPSDVCLGTLMQGVVEDQAPLAARKKVQLDVVPVSALVRSDQRYLMRSIQNLVVNAIQYTPEGGRVLLGCRRRGDKIVLEVWDTGIGISPKDQKRIFDEFTRADNVPIGSGMGLGLSIVDRTCRHLGHKVSVRSKRGVGSIFSIEMDLVKGQPQEPTTYLAPAGANEADMDLIVLVVENDEDVLFATTQKLELWGASVLPAASTEEALGLIRDIGMPPDIILADYQLDNGDTGVNAIRQVRSETKTKVPAIMITADRSPDLVRTGAQMGFTVLTKPVQLSRLRPLIDWKTRPQNRSGAGMKAVYAGE</sequence>
<evidence type="ECO:0000256" key="2">
    <source>
        <dbReference type="ARBA" id="ARBA00012438"/>
    </source>
</evidence>
<keyword evidence="5" id="KW-0418">Kinase</keyword>
<dbReference type="RefSeq" id="WP_103911610.1">
    <property type="nucleotide sequence ID" value="NZ_FNUZ01000007.1"/>
</dbReference>
<evidence type="ECO:0000313" key="9">
    <source>
        <dbReference type="EMBL" id="SEG58654.1"/>
    </source>
</evidence>
<dbReference type="SMART" id="SM00448">
    <property type="entry name" value="REC"/>
    <property type="match status" value="1"/>
</dbReference>
<dbReference type="InterPro" id="IPR011006">
    <property type="entry name" value="CheY-like_superfamily"/>
</dbReference>
<dbReference type="Pfam" id="PF12860">
    <property type="entry name" value="PAS_7"/>
    <property type="match status" value="1"/>
</dbReference>
<dbReference type="SUPFAM" id="SSF55785">
    <property type="entry name" value="PYP-like sensor domain (PAS domain)"/>
    <property type="match status" value="1"/>
</dbReference>
<keyword evidence="3 6" id="KW-0597">Phosphoprotein</keyword>
<evidence type="ECO:0000259" key="7">
    <source>
        <dbReference type="PROSITE" id="PS50109"/>
    </source>
</evidence>
<dbReference type="Gene3D" id="1.10.287.130">
    <property type="match status" value="1"/>
</dbReference>
<dbReference type="Gene3D" id="3.30.565.10">
    <property type="entry name" value="Histidine kinase-like ATPase, C-terminal domain"/>
    <property type="match status" value="1"/>
</dbReference>
<dbReference type="Gene3D" id="3.30.450.20">
    <property type="entry name" value="PAS domain"/>
    <property type="match status" value="1"/>
</dbReference>
<dbReference type="PROSITE" id="PS50109">
    <property type="entry name" value="HIS_KIN"/>
    <property type="match status" value="1"/>
</dbReference>
<dbReference type="Gene3D" id="3.40.50.2300">
    <property type="match status" value="1"/>
</dbReference>
<evidence type="ECO:0000256" key="3">
    <source>
        <dbReference type="ARBA" id="ARBA00022553"/>
    </source>
</evidence>
<feature type="domain" description="Response regulatory" evidence="8">
    <location>
        <begin position="617"/>
        <end position="734"/>
    </location>
</feature>
<dbReference type="GO" id="GO:0000155">
    <property type="term" value="F:phosphorelay sensor kinase activity"/>
    <property type="evidence" value="ECO:0007669"/>
    <property type="project" value="InterPro"/>
</dbReference>
<dbReference type="InterPro" id="IPR036890">
    <property type="entry name" value="HATPase_C_sf"/>
</dbReference>
<dbReference type="OrthoDB" id="9764438at2"/>
<dbReference type="InterPro" id="IPR004358">
    <property type="entry name" value="Sig_transdc_His_kin-like_C"/>
</dbReference>
<organism evidence="9 10">
    <name type="scientific">Thalassococcus halodurans</name>
    <dbReference type="NCBI Taxonomy" id="373675"/>
    <lineage>
        <taxon>Bacteria</taxon>
        <taxon>Pseudomonadati</taxon>
        <taxon>Pseudomonadota</taxon>
        <taxon>Alphaproteobacteria</taxon>
        <taxon>Rhodobacterales</taxon>
        <taxon>Roseobacteraceae</taxon>
        <taxon>Thalassococcus</taxon>
    </lineage>
</organism>
<dbReference type="SUPFAM" id="SSF47384">
    <property type="entry name" value="Homodimeric domain of signal transducing histidine kinase"/>
    <property type="match status" value="1"/>
</dbReference>
<dbReference type="Pfam" id="PF00072">
    <property type="entry name" value="Response_reg"/>
    <property type="match status" value="1"/>
</dbReference>
<dbReference type="FunFam" id="3.30.565.10:FF:000049">
    <property type="entry name" value="Two-component sensor histidine kinase"/>
    <property type="match status" value="1"/>
</dbReference>
<evidence type="ECO:0000256" key="1">
    <source>
        <dbReference type="ARBA" id="ARBA00000085"/>
    </source>
</evidence>
<dbReference type="PRINTS" id="PR00344">
    <property type="entry name" value="BCTRLSENSOR"/>
</dbReference>
<dbReference type="InterPro" id="IPR003661">
    <property type="entry name" value="HisK_dim/P_dom"/>
</dbReference>
<dbReference type="EC" id="2.7.13.3" evidence="2"/>
<dbReference type="InterPro" id="IPR003594">
    <property type="entry name" value="HATPase_dom"/>
</dbReference>
<name>A0A1H6BDQ3_9RHOB</name>
<keyword evidence="4" id="KW-0808">Transferase</keyword>
<keyword evidence="10" id="KW-1185">Reference proteome</keyword>
<dbReference type="PANTHER" id="PTHR43047:SF9">
    <property type="entry name" value="HISTIDINE KINASE"/>
    <property type="match status" value="1"/>
</dbReference>
<dbReference type="SUPFAM" id="SSF52172">
    <property type="entry name" value="CheY-like"/>
    <property type="match status" value="1"/>
</dbReference>
<accession>A0A1H6BDQ3</accession>
<dbReference type="EMBL" id="FNUZ01000007">
    <property type="protein sequence ID" value="SEG58654.1"/>
    <property type="molecule type" value="Genomic_DNA"/>
</dbReference>
<dbReference type="GO" id="GO:0009927">
    <property type="term" value="F:histidine phosphotransfer kinase activity"/>
    <property type="evidence" value="ECO:0007669"/>
    <property type="project" value="TreeGrafter"/>
</dbReference>
<dbReference type="InterPro" id="IPR036097">
    <property type="entry name" value="HisK_dim/P_sf"/>
</dbReference>
<dbReference type="SUPFAM" id="SSF55874">
    <property type="entry name" value="ATPase domain of HSP90 chaperone/DNA topoisomerase II/histidine kinase"/>
    <property type="match status" value="1"/>
</dbReference>
<dbReference type="Proteomes" id="UP000236752">
    <property type="component" value="Unassembled WGS sequence"/>
</dbReference>
<evidence type="ECO:0000256" key="5">
    <source>
        <dbReference type="ARBA" id="ARBA00022777"/>
    </source>
</evidence>
<dbReference type="PANTHER" id="PTHR43047">
    <property type="entry name" value="TWO-COMPONENT HISTIDINE PROTEIN KINASE"/>
    <property type="match status" value="1"/>
</dbReference>
<dbReference type="PROSITE" id="PS50110">
    <property type="entry name" value="RESPONSE_REGULATORY"/>
    <property type="match status" value="1"/>
</dbReference>
<proteinExistence type="predicted"/>
<reference evidence="9 10" key="1">
    <citation type="submission" date="2016-10" db="EMBL/GenBank/DDBJ databases">
        <authorList>
            <person name="de Groot N.N."/>
        </authorList>
    </citation>
    <scope>NUCLEOTIDE SEQUENCE [LARGE SCALE GENOMIC DNA]</scope>
    <source>
        <strain evidence="9 10">DSM 26915</strain>
    </source>
</reference>
<feature type="modified residue" description="4-aspartylphosphate" evidence="6">
    <location>
        <position position="668"/>
    </location>
</feature>